<name>A0A7W0CML8_9ACTN</name>
<proteinExistence type="predicted"/>
<dbReference type="RefSeq" id="WP_181612703.1">
    <property type="nucleotide sequence ID" value="NZ_BAABAM010000005.1"/>
</dbReference>
<gene>
    <name evidence="2" type="ORF">HNR30_005320</name>
</gene>
<evidence type="ECO:0000313" key="2">
    <source>
        <dbReference type="EMBL" id="MBA2893959.1"/>
    </source>
</evidence>
<feature type="transmembrane region" description="Helical" evidence="1">
    <location>
        <begin position="37"/>
        <end position="56"/>
    </location>
</feature>
<keyword evidence="1" id="KW-0472">Membrane</keyword>
<organism evidence="2 3">
    <name type="scientific">Nonomuraea soli</name>
    <dbReference type="NCBI Taxonomy" id="1032476"/>
    <lineage>
        <taxon>Bacteria</taxon>
        <taxon>Bacillati</taxon>
        <taxon>Actinomycetota</taxon>
        <taxon>Actinomycetes</taxon>
        <taxon>Streptosporangiales</taxon>
        <taxon>Streptosporangiaceae</taxon>
        <taxon>Nonomuraea</taxon>
    </lineage>
</organism>
<keyword evidence="1" id="KW-0812">Transmembrane</keyword>
<reference evidence="2 3" key="1">
    <citation type="submission" date="2020-07" db="EMBL/GenBank/DDBJ databases">
        <title>Genomic Encyclopedia of Type Strains, Phase IV (KMG-IV): sequencing the most valuable type-strain genomes for metagenomic binning, comparative biology and taxonomic classification.</title>
        <authorList>
            <person name="Goeker M."/>
        </authorList>
    </citation>
    <scope>NUCLEOTIDE SEQUENCE [LARGE SCALE GENOMIC DNA]</scope>
    <source>
        <strain evidence="2 3">DSM 45533</strain>
    </source>
</reference>
<evidence type="ECO:0000313" key="3">
    <source>
        <dbReference type="Proteomes" id="UP000530928"/>
    </source>
</evidence>
<keyword evidence="1" id="KW-1133">Transmembrane helix</keyword>
<dbReference type="AlphaFoldDB" id="A0A7W0CML8"/>
<protein>
    <submittedName>
        <fullName evidence="2">Uncharacterized protein</fullName>
    </submittedName>
</protein>
<accession>A0A7W0CML8</accession>
<dbReference type="Proteomes" id="UP000530928">
    <property type="component" value="Unassembled WGS sequence"/>
</dbReference>
<evidence type="ECO:0000256" key="1">
    <source>
        <dbReference type="SAM" id="Phobius"/>
    </source>
</evidence>
<keyword evidence="3" id="KW-1185">Reference proteome</keyword>
<dbReference type="EMBL" id="JACDUR010000005">
    <property type="protein sequence ID" value="MBA2893959.1"/>
    <property type="molecule type" value="Genomic_DNA"/>
</dbReference>
<sequence>MRRALFLLVTVLAISAAGVTAGRLGGIMGSVDIPDLDGLSVVLAGIFVTWVVSLAAGPERRPARVRERWGRLGRQ</sequence>
<comment type="caution">
    <text evidence="2">The sequence shown here is derived from an EMBL/GenBank/DDBJ whole genome shotgun (WGS) entry which is preliminary data.</text>
</comment>